<protein>
    <submittedName>
        <fullName evidence="2">Unnamed protein product</fullName>
    </submittedName>
</protein>
<dbReference type="Proteomes" id="UP001165063">
    <property type="component" value="Unassembled WGS sequence"/>
</dbReference>
<organism evidence="2 3">
    <name type="scientific">Ambrosiozyma monospora</name>
    <name type="common">Yeast</name>
    <name type="synonym">Endomycopsis monosporus</name>
    <dbReference type="NCBI Taxonomy" id="43982"/>
    <lineage>
        <taxon>Eukaryota</taxon>
        <taxon>Fungi</taxon>
        <taxon>Dikarya</taxon>
        <taxon>Ascomycota</taxon>
        <taxon>Saccharomycotina</taxon>
        <taxon>Pichiomycetes</taxon>
        <taxon>Pichiales</taxon>
        <taxon>Pichiaceae</taxon>
        <taxon>Ambrosiozyma</taxon>
    </lineage>
</organism>
<sequence>MQGQYEEEEEEEESVREGEEKVQIPDLKVNILTHRLENSFWLVVPQSLASCIISGKRHVVKVTDVNDSNVGRFHITESYSMYAD</sequence>
<accession>A0A9W6T4V5</accession>
<dbReference type="AlphaFoldDB" id="A0A9W6T4V5"/>
<feature type="region of interest" description="Disordered" evidence="1">
    <location>
        <begin position="1"/>
        <end position="21"/>
    </location>
</feature>
<name>A0A9W6T4V5_AMBMO</name>
<proteinExistence type="predicted"/>
<evidence type="ECO:0000313" key="3">
    <source>
        <dbReference type="Proteomes" id="UP001165063"/>
    </source>
</evidence>
<feature type="compositionally biased region" description="Acidic residues" evidence="1">
    <location>
        <begin position="1"/>
        <end position="14"/>
    </location>
</feature>
<comment type="caution">
    <text evidence="2">The sequence shown here is derived from an EMBL/GenBank/DDBJ whole genome shotgun (WGS) entry which is preliminary data.</text>
</comment>
<keyword evidence="3" id="KW-1185">Reference proteome</keyword>
<reference evidence="2" key="1">
    <citation type="submission" date="2023-04" db="EMBL/GenBank/DDBJ databases">
        <title>Ambrosiozyma monospora NBRC 1965.</title>
        <authorList>
            <person name="Ichikawa N."/>
            <person name="Sato H."/>
            <person name="Tonouchi N."/>
        </authorList>
    </citation>
    <scope>NUCLEOTIDE SEQUENCE</scope>
    <source>
        <strain evidence="2">NBRC 1965</strain>
    </source>
</reference>
<gene>
    <name evidence="2" type="ORF">Amon01_000976400</name>
</gene>
<evidence type="ECO:0000313" key="2">
    <source>
        <dbReference type="EMBL" id="GME78169.1"/>
    </source>
</evidence>
<dbReference type="EMBL" id="BSXU01012859">
    <property type="protein sequence ID" value="GME78169.1"/>
    <property type="molecule type" value="Genomic_DNA"/>
</dbReference>
<evidence type="ECO:0000256" key="1">
    <source>
        <dbReference type="SAM" id="MobiDB-lite"/>
    </source>
</evidence>